<dbReference type="Gene3D" id="1.10.1040.10">
    <property type="entry name" value="N-(1-d-carboxylethyl)-l-norvaline Dehydrogenase, domain 2"/>
    <property type="match status" value="1"/>
</dbReference>
<dbReference type="Pfam" id="PF02737">
    <property type="entry name" value="3HCDH_N"/>
    <property type="match status" value="1"/>
</dbReference>
<evidence type="ECO:0000256" key="2">
    <source>
        <dbReference type="PIRSR" id="PIRSR000105-1"/>
    </source>
</evidence>
<dbReference type="EMBL" id="JALHBS010000070">
    <property type="protein sequence ID" value="MCP3055862.1"/>
    <property type="molecule type" value="Genomic_DNA"/>
</dbReference>
<dbReference type="SUPFAM" id="SSF51735">
    <property type="entry name" value="NAD(P)-binding Rossmann-fold domains"/>
    <property type="match status" value="1"/>
</dbReference>
<dbReference type="PIRSF" id="PIRSF000105">
    <property type="entry name" value="HCDH"/>
    <property type="match status" value="1"/>
</dbReference>
<dbReference type="InterPro" id="IPR006176">
    <property type="entry name" value="3-OHacyl-CoA_DH_NAD-bd"/>
</dbReference>
<accession>A0A9X2HCC7</accession>
<sequence length="308" mass="32515">MIDKAAVIGTGVIGSAWIALFLAKGIAVVAIDPDPAAARRLRATVAGMTDALKASGLIPATALIDTDQVRFAASPGPELAEVGLVQENIPERIELKRATFAAIEAFVGPDTILASSTTALKVSDIQSDCRKPGRVIAAHPINPPHLMPLVEISGGNLTEPAILDRAMEFYAFIGKKPVRLAREIEGHIAGRLSAALWREAVYLVEQGIATVADIDAAVVNGPGLRWATMGPHMTYHVGGGAGGIEHYLQHLGDSQARRWDTLGTPALTSALKARISDGVLDEAGTRSVEEITAERDIRLAEAIRTFAC</sequence>
<keyword evidence="1" id="KW-0560">Oxidoreductase</keyword>
<proteinExistence type="predicted"/>
<keyword evidence="7" id="KW-1185">Reference proteome</keyword>
<dbReference type="PANTHER" id="PTHR48075:SF5">
    <property type="entry name" value="3-HYDROXYBUTYRYL-COA DEHYDROGENASE"/>
    <property type="match status" value="1"/>
</dbReference>
<comment type="caution">
    <text evidence="6">The sequence shown here is derived from an EMBL/GenBank/DDBJ whole genome shotgun (WGS) entry which is preliminary data.</text>
</comment>
<dbReference type="Gene3D" id="3.40.50.720">
    <property type="entry name" value="NAD(P)-binding Rossmann-like Domain"/>
    <property type="match status" value="1"/>
</dbReference>
<gene>
    <name evidence="6" type="ORF">MJ956_12020</name>
</gene>
<keyword evidence="3" id="KW-1133">Transmembrane helix</keyword>
<feature type="domain" description="3-hydroxyacyl-CoA dehydrogenase C-terminal" evidence="4">
    <location>
        <begin position="186"/>
        <end position="257"/>
    </location>
</feature>
<name>A0A9X2HCC7_9HYPH</name>
<evidence type="ECO:0000313" key="7">
    <source>
        <dbReference type="Proteomes" id="UP001155220"/>
    </source>
</evidence>
<evidence type="ECO:0000256" key="3">
    <source>
        <dbReference type="SAM" id="Phobius"/>
    </source>
</evidence>
<dbReference type="Pfam" id="PF00725">
    <property type="entry name" value="3HCDH"/>
    <property type="match status" value="1"/>
</dbReference>
<feature type="site" description="Important for catalytic activity" evidence="2">
    <location>
        <position position="139"/>
    </location>
</feature>
<evidence type="ECO:0000313" key="6">
    <source>
        <dbReference type="EMBL" id="MCP3055862.1"/>
    </source>
</evidence>
<dbReference type="InterPro" id="IPR022694">
    <property type="entry name" value="3-OHacyl-CoA_DH"/>
</dbReference>
<reference evidence="6" key="1">
    <citation type="submission" date="2022-03" db="EMBL/GenBank/DDBJ databases">
        <title>Aurantimonas Liuensis sp. Nov., isolated from the hadal seawater of the Mariana Trench.</title>
        <authorList>
            <person name="Liu R."/>
        </authorList>
    </citation>
    <scope>NUCLEOTIDE SEQUENCE</scope>
    <source>
        <strain evidence="6">LRZ36</strain>
    </source>
</reference>
<dbReference type="InterPro" id="IPR008927">
    <property type="entry name" value="6-PGluconate_DH-like_C_sf"/>
</dbReference>
<dbReference type="AlphaFoldDB" id="A0A9X2HCC7"/>
<protein>
    <submittedName>
        <fullName evidence="6">3-hydroxyacyl-CoA dehydrogenase NAD-binding domain-containing protein</fullName>
    </submittedName>
</protein>
<dbReference type="Proteomes" id="UP001155220">
    <property type="component" value="Unassembled WGS sequence"/>
</dbReference>
<feature type="transmembrane region" description="Helical" evidence="3">
    <location>
        <begin position="6"/>
        <end position="31"/>
    </location>
</feature>
<dbReference type="InterPro" id="IPR036291">
    <property type="entry name" value="NAD(P)-bd_dom_sf"/>
</dbReference>
<dbReference type="PANTHER" id="PTHR48075">
    <property type="entry name" value="3-HYDROXYACYL-COA DEHYDROGENASE FAMILY PROTEIN"/>
    <property type="match status" value="1"/>
</dbReference>
<evidence type="ECO:0000259" key="4">
    <source>
        <dbReference type="Pfam" id="PF00725"/>
    </source>
</evidence>
<dbReference type="GO" id="GO:0070403">
    <property type="term" value="F:NAD+ binding"/>
    <property type="evidence" value="ECO:0007669"/>
    <property type="project" value="InterPro"/>
</dbReference>
<organism evidence="6 7">
    <name type="scientific">Aurantimonas marianensis</name>
    <dbReference type="NCBI Taxonomy" id="2920428"/>
    <lineage>
        <taxon>Bacteria</taxon>
        <taxon>Pseudomonadati</taxon>
        <taxon>Pseudomonadota</taxon>
        <taxon>Alphaproteobacteria</taxon>
        <taxon>Hyphomicrobiales</taxon>
        <taxon>Aurantimonadaceae</taxon>
        <taxon>Aurantimonas</taxon>
    </lineage>
</organism>
<keyword evidence="3" id="KW-0472">Membrane</keyword>
<evidence type="ECO:0000259" key="5">
    <source>
        <dbReference type="Pfam" id="PF02737"/>
    </source>
</evidence>
<dbReference type="GO" id="GO:0006631">
    <property type="term" value="P:fatty acid metabolic process"/>
    <property type="evidence" value="ECO:0007669"/>
    <property type="project" value="InterPro"/>
</dbReference>
<dbReference type="InterPro" id="IPR013328">
    <property type="entry name" value="6PGD_dom2"/>
</dbReference>
<evidence type="ECO:0000256" key="1">
    <source>
        <dbReference type="ARBA" id="ARBA00023002"/>
    </source>
</evidence>
<feature type="domain" description="3-hydroxyacyl-CoA dehydrogenase NAD binding" evidence="5">
    <location>
        <begin position="4"/>
        <end position="182"/>
    </location>
</feature>
<dbReference type="RefSeq" id="WP_253964700.1">
    <property type="nucleotide sequence ID" value="NZ_JALHBS010000070.1"/>
</dbReference>
<dbReference type="GO" id="GO:0016616">
    <property type="term" value="F:oxidoreductase activity, acting on the CH-OH group of donors, NAD or NADP as acceptor"/>
    <property type="evidence" value="ECO:0007669"/>
    <property type="project" value="InterPro"/>
</dbReference>
<dbReference type="InterPro" id="IPR006108">
    <property type="entry name" value="3HC_DH_C"/>
</dbReference>
<keyword evidence="3" id="KW-0812">Transmembrane</keyword>
<dbReference type="SUPFAM" id="SSF48179">
    <property type="entry name" value="6-phosphogluconate dehydrogenase C-terminal domain-like"/>
    <property type="match status" value="1"/>
</dbReference>